<reference evidence="1" key="1">
    <citation type="submission" date="2021-05" db="EMBL/GenBank/DDBJ databases">
        <authorList>
            <person name="Alioto T."/>
            <person name="Alioto T."/>
            <person name="Gomez Garrido J."/>
        </authorList>
    </citation>
    <scope>NUCLEOTIDE SEQUENCE</scope>
</reference>
<dbReference type="EMBL" id="HBUF01193300">
    <property type="protein sequence ID" value="CAG6659087.1"/>
    <property type="molecule type" value="Transcribed_RNA"/>
</dbReference>
<accession>A0A8D8WG79</accession>
<evidence type="ECO:0000313" key="1">
    <source>
        <dbReference type="EMBL" id="CAG6659087.1"/>
    </source>
</evidence>
<organism evidence="1">
    <name type="scientific">Cacopsylla melanoneura</name>
    <dbReference type="NCBI Taxonomy" id="428564"/>
    <lineage>
        <taxon>Eukaryota</taxon>
        <taxon>Metazoa</taxon>
        <taxon>Ecdysozoa</taxon>
        <taxon>Arthropoda</taxon>
        <taxon>Hexapoda</taxon>
        <taxon>Insecta</taxon>
        <taxon>Pterygota</taxon>
        <taxon>Neoptera</taxon>
        <taxon>Paraneoptera</taxon>
        <taxon>Hemiptera</taxon>
        <taxon>Sternorrhyncha</taxon>
        <taxon>Psylloidea</taxon>
        <taxon>Psyllidae</taxon>
        <taxon>Psyllinae</taxon>
        <taxon>Cacopsylla</taxon>
    </lineage>
</organism>
<dbReference type="AlphaFoldDB" id="A0A8D8WG79"/>
<protein>
    <submittedName>
        <fullName evidence="1">Uncharacterized protein</fullName>
    </submittedName>
</protein>
<sequence>MSSIYLRNMEKPQVRFEAYGGSKIYPIGKFKAMCEKNNVKAEQEFNVCRSNVALLGLQSVLKFNIVQVGENTGKPVLLIQEPQISGDLEQEKSQFRKELDFEIEIRGGRGVNRKGTSLKRERTFGV</sequence>
<name>A0A8D8WG79_9HEMI</name>
<proteinExistence type="predicted"/>